<evidence type="ECO:0000256" key="2">
    <source>
        <dbReference type="PROSITE-ProRule" id="PRU01091"/>
    </source>
</evidence>
<dbReference type="SMART" id="SM00862">
    <property type="entry name" value="Trans_reg_C"/>
    <property type="match status" value="1"/>
</dbReference>
<dbReference type="Gene3D" id="1.25.40.10">
    <property type="entry name" value="Tetratricopeptide repeat domain"/>
    <property type="match status" value="1"/>
</dbReference>
<sequence length="608" mass="65781">MAFGFGLFELDEAGRVLLCARHEVPLQPRVFDLLVYLVRHRDRVISKEELLEAIWPDVTVTDNSLQRAVSSLRAALRKGGMDGAIRNLPGKGYRFFHDSEIRQPEPAAHNPDGTTGAIGAIGLARRAAAGQLWLQAATLFQSADEDGALSADDLDDWALALQCLGRAAAAVPILIRAVGAKSKAGDAAGAAVDAIALSGLHFESGQAAIGKGWLARAEDWTATLDDPPTTALLLWMKSKLAAFDGEPEQALALADAAYTAVRYKDALNIEALSLAYRGFYRLCLGDTHGGLADQDHAAAVALSSNNLDPIMGGNLYCNILWAARMFGDWARADQWTRSYQNFCSSSGMELTGSCQLHRSEVLGVRGSLDEALARIQDALARLTSDAPWSMGDANRVLGDILSAIGNEDAALEAYDRAYTLGWCPEPGRAMLLLARGEAEAAHASLERSLIGKTWWTLQRRGMLLAHLALVAAHTNRAGQAKALICELSGHPDRWPMPSIRALTNEAQAILALSRQDHEKAMRHLHLARQLWSSIDGRIQIVRLRLQICRLQLEHGDIRGAMAEVHAAQLVARELGSPKLSGDCIALQREIDGWQPAAAPAVRRQGIGR</sequence>
<keyword evidence="1 2" id="KW-0238">DNA-binding</keyword>
<reference evidence="4" key="1">
    <citation type="submission" date="2020-06" db="EMBL/GenBank/DDBJ databases">
        <title>Whole Genome Sequence of Bradyrhizobium sp. Strain 1S1.</title>
        <authorList>
            <person name="Bromfield E.S.P."/>
            <person name="Cloutier S."/>
        </authorList>
    </citation>
    <scope>NUCLEOTIDE SEQUENCE [LARGE SCALE GENOMIC DNA]</scope>
    <source>
        <strain evidence="4">1S1</strain>
    </source>
</reference>
<dbReference type="Pfam" id="PF00486">
    <property type="entry name" value="Trans_reg_C"/>
    <property type="match status" value="1"/>
</dbReference>
<comment type="caution">
    <text evidence="4">The sequence shown here is derived from an EMBL/GenBank/DDBJ whole genome shotgun (WGS) entry which is preliminary data.</text>
</comment>
<name>A0A973W591_9BRAD</name>
<evidence type="ECO:0000313" key="4">
    <source>
        <dbReference type="EMBL" id="NVI47853.1"/>
    </source>
</evidence>
<dbReference type="SUPFAM" id="SSF48452">
    <property type="entry name" value="TPR-like"/>
    <property type="match status" value="2"/>
</dbReference>
<evidence type="ECO:0000256" key="1">
    <source>
        <dbReference type="ARBA" id="ARBA00023125"/>
    </source>
</evidence>
<dbReference type="GO" id="GO:0000160">
    <property type="term" value="P:phosphorelay signal transduction system"/>
    <property type="evidence" value="ECO:0007669"/>
    <property type="project" value="InterPro"/>
</dbReference>
<dbReference type="InterPro" id="IPR016032">
    <property type="entry name" value="Sig_transdc_resp-reg_C-effctor"/>
</dbReference>
<dbReference type="InterPro" id="IPR001867">
    <property type="entry name" value="OmpR/PhoB-type_DNA-bd"/>
</dbReference>
<accession>A0A973W591</accession>
<dbReference type="GO" id="GO:0003677">
    <property type="term" value="F:DNA binding"/>
    <property type="evidence" value="ECO:0007669"/>
    <property type="project" value="UniProtKB-UniRule"/>
</dbReference>
<evidence type="ECO:0000259" key="3">
    <source>
        <dbReference type="PROSITE" id="PS51755"/>
    </source>
</evidence>
<gene>
    <name evidence="4" type="ORF">HAP48_033855</name>
</gene>
<dbReference type="SUPFAM" id="SSF46894">
    <property type="entry name" value="C-terminal effector domain of the bipartite response regulators"/>
    <property type="match status" value="1"/>
</dbReference>
<protein>
    <submittedName>
        <fullName evidence="4">Winged helix-turn-helix domain-containing protein</fullName>
    </submittedName>
</protein>
<organism evidence="4">
    <name type="scientific">Bradyrhizobium septentrionale</name>
    <dbReference type="NCBI Taxonomy" id="1404411"/>
    <lineage>
        <taxon>Bacteria</taxon>
        <taxon>Pseudomonadati</taxon>
        <taxon>Pseudomonadota</taxon>
        <taxon>Alphaproteobacteria</taxon>
        <taxon>Hyphomicrobiales</taxon>
        <taxon>Nitrobacteraceae</taxon>
        <taxon>Bradyrhizobium</taxon>
    </lineage>
</organism>
<dbReference type="AlphaFoldDB" id="A0A973W591"/>
<dbReference type="PROSITE" id="PS51755">
    <property type="entry name" value="OMPR_PHOB"/>
    <property type="match status" value="1"/>
</dbReference>
<dbReference type="EMBL" id="JAAOLE020000001">
    <property type="protein sequence ID" value="NVI47853.1"/>
    <property type="molecule type" value="Genomic_DNA"/>
</dbReference>
<feature type="domain" description="OmpR/PhoB-type" evidence="3">
    <location>
        <begin position="1"/>
        <end position="97"/>
    </location>
</feature>
<feature type="DNA-binding region" description="OmpR/PhoB-type" evidence="2">
    <location>
        <begin position="1"/>
        <end position="97"/>
    </location>
</feature>
<dbReference type="GO" id="GO:0006355">
    <property type="term" value="P:regulation of DNA-templated transcription"/>
    <property type="evidence" value="ECO:0007669"/>
    <property type="project" value="InterPro"/>
</dbReference>
<dbReference type="Gene3D" id="1.10.10.10">
    <property type="entry name" value="Winged helix-like DNA-binding domain superfamily/Winged helix DNA-binding domain"/>
    <property type="match status" value="1"/>
</dbReference>
<proteinExistence type="predicted"/>
<dbReference type="CDD" id="cd00383">
    <property type="entry name" value="trans_reg_C"/>
    <property type="match status" value="1"/>
</dbReference>
<dbReference type="InterPro" id="IPR036388">
    <property type="entry name" value="WH-like_DNA-bd_sf"/>
</dbReference>
<dbReference type="InterPro" id="IPR011990">
    <property type="entry name" value="TPR-like_helical_dom_sf"/>
</dbReference>